<reference evidence="3 4" key="1">
    <citation type="submission" date="2019-11" db="EMBL/GenBank/DDBJ databases">
        <authorList>
            <person name="Jiao W.-B."/>
            <person name="Schneeberger K."/>
        </authorList>
    </citation>
    <scope>NUCLEOTIDE SEQUENCE [LARGE SCALE GENOMIC DNA]</scope>
    <source>
        <strain evidence="4">cv. An-1</strain>
    </source>
</reference>
<evidence type="ECO:0000313" key="3">
    <source>
        <dbReference type="EMBL" id="VYS49717.1"/>
    </source>
</evidence>
<proteinExistence type="predicted"/>
<dbReference type="Proteomes" id="UP000426265">
    <property type="component" value="Unassembled WGS sequence"/>
</dbReference>
<dbReference type="EMBL" id="CACRSJ010000104">
    <property type="protein sequence ID" value="VYS49717.1"/>
    <property type="molecule type" value="Genomic_DNA"/>
</dbReference>
<keyword evidence="2" id="KW-0732">Signal</keyword>
<evidence type="ECO:0000256" key="2">
    <source>
        <dbReference type="SAM" id="SignalP"/>
    </source>
</evidence>
<evidence type="ECO:0000313" key="4">
    <source>
        <dbReference type="Proteomes" id="UP000426265"/>
    </source>
</evidence>
<sequence>MNATKFVMLLVIGVLCAIVTARQVEEVSKETKLGISTPKTTIKGVGAQLSARGRTFSNSGGSSFARATHGRKGPEADASEGGFTSTGGEIIAKGRKTRVSSKSASVSKGGSKAAANRKAAAAAAGGVTGSESRVKGSSEKKKGKGKKD</sequence>
<protein>
    <submittedName>
        <fullName evidence="3">Uncharacterized protein</fullName>
    </submittedName>
</protein>
<feature type="region of interest" description="Disordered" evidence="1">
    <location>
        <begin position="52"/>
        <end position="148"/>
    </location>
</feature>
<dbReference type="AlphaFoldDB" id="A0A654EK61"/>
<feature type="compositionally biased region" description="Low complexity" evidence="1">
    <location>
        <begin position="100"/>
        <end position="131"/>
    </location>
</feature>
<organism evidence="3 4">
    <name type="scientific">Arabidopsis thaliana</name>
    <name type="common">Mouse-ear cress</name>
    <dbReference type="NCBI Taxonomy" id="3702"/>
    <lineage>
        <taxon>Eukaryota</taxon>
        <taxon>Viridiplantae</taxon>
        <taxon>Streptophyta</taxon>
        <taxon>Embryophyta</taxon>
        <taxon>Tracheophyta</taxon>
        <taxon>Spermatophyta</taxon>
        <taxon>Magnoliopsida</taxon>
        <taxon>eudicotyledons</taxon>
        <taxon>Gunneridae</taxon>
        <taxon>Pentapetalae</taxon>
        <taxon>rosids</taxon>
        <taxon>malvids</taxon>
        <taxon>Brassicales</taxon>
        <taxon>Brassicaceae</taxon>
        <taxon>Camelineae</taxon>
        <taxon>Arabidopsis</taxon>
    </lineage>
</organism>
<feature type="chain" id="PRO_5024819881" evidence="2">
    <location>
        <begin position="22"/>
        <end position="148"/>
    </location>
</feature>
<evidence type="ECO:0000256" key="1">
    <source>
        <dbReference type="SAM" id="MobiDB-lite"/>
    </source>
</evidence>
<name>A0A654EK61_ARATH</name>
<feature type="signal peptide" evidence="2">
    <location>
        <begin position="1"/>
        <end position="21"/>
    </location>
</feature>
<accession>A0A654EK61</accession>
<gene>
    <name evidence="3" type="ORF">AN1_LOCUS5191</name>
</gene>
<dbReference type="ExpressionAtlas" id="A0A654EK61">
    <property type="expression patterns" value="baseline"/>
</dbReference>